<accession>A0A3S5BLA4</accession>
<feature type="region of interest" description="Disordered" evidence="1">
    <location>
        <begin position="86"/>
        <end position="109"/>
    </location>
</feature>
<dbReference type="AlphaFoldDB" id="A0A3S5BLA4"/>
<organism evidence="3 4">
    <name type="scientific">Protopolystoma xenopodis</name>
    <dbReference type="NCBI Taxonomy" id="117903"/>
    <lineage>
        <taxon>Eukaryota</taxon>
        <taxon>Metazoa</taxon>
        <taxon>Spiralia</taxon>
        <taxon>Lophotrochozoa</taxon>
        <taxon>Platyhelminthes</taxon>
        <taxon>Monogenea</taxon>
        <taxon>Polyopisthocotylea</taxon>
        <taxon>Polystomatidea</taxon>
        <taxon>Polystomatidae</taxon>
        <taxon>Protopolystoma</taxon>
    </lineage>
</organism>
<name>A0A3S5BLA4_9PLAT</name>
<dbReference type="Proteomes" id="UP000784294">
    <property type="component" value="Unassembled WGS sequence"/>
</dbReference>
<comment type="caution">
    <text evidence="3">The sequence shown here is derived from an EMBL/GenBank/DDBJ whole genome shotgun (WGS) entry which is preliminary data.</text>
</comment>
<keyword evidence="2" id="KW-0472">Membrane</keyword>
<evidence type="ECO:0000313" key="4">
    <source>
        <dbReference type="Proteomes" id="UP000784294"/>
    </source>
</evidence>
<reference evidence="3" key="1">
    <citation type="submission" date="2018-11" db="EMBL/GenBank/DDBJ databases">
        <authorList>
            <consortium name="Pathogen Informatics"/>
        </authorList>
    </citation>
    <scope>NUCLEOTIDE SEQUENCE</scope>
</reference>
<keyword evidence="2" id="KW-1133">Transmembrane helix</keyword>
<dbReference type="EMBL" id="CAAALY010097191">
    <property type="protein sequence ID" value="VEL28717.1"/>
    <property type="molecule type" value="Genomic_DNA"/>
</dbReference>
<feature type="transmembrane region" description="Helical" evidence="2">
    <location>
        <begin position="18"/>
        <end position="39"/>
    </location>
</feature>
<keyword evidence="4" id="KW-1185">Reference proteome</keyword>
<proteinExistence type="predicted"/>
<evidence type="ECO:0000256" key="2">
    <source>
        <dbReference type="SAM" id="Phobius"/>
    </source>
</evidence>
<keyword evidence="2" id="KW-0812">Transmembrane</keyword>
<gene>
    <name evidence="3" type="ORF">PXEA_LOCUS22157</name>
</gene>
<evidence type="ECO:0000313" key="3">
    <source>
        <dbReference type="EMBL" id="VEL28717.1"/>
    </source>
</evidence>
<protein>
    <submittedName>
        <fullName evidence="3">Uncharacterized protein</fullName>
    </submittedName>
</protein>
<sequence length="177" mass="20405">MIYCPFYIYCLIPKSECFLFHAEHLSIFFFYFFYFYYILLHQIAKLDAAIFKGSLPHLIFPDTSPIYSRINKTPFEESRHQCLATRLDSSDSHTTSSIESSPSPYVSRPHKAPCSTLLCCLLDSNMSSSREGGMDPNTVENLPLAHLMGEVVIEPIKDQYVPDYIQYCYCLFICFGK</sequence>
<evidence type="ECO:0000256" key="1">
    <source>
        <dbReference type="SAM" id="MobiDB-lite"/>
    </source>
</evidence>
<feature type="compositionally biased region" description="Low complexity" evidence="1">
    <location>
        <begin position="92"/>
        <end position="107"/>
    </location>
</feature>